<dbReference type="InterPro" id="IPR057870">
    <property type="entry name" value="HR1_TOCA"/>
</dbReference>
<keyword evidence="1 3" id="KW-0728">SH3 domain</keyword>
<evidence type="ECO:0000256" key="1">
    <source>
        <dbReference type="ARBA" id="ARBA00022443"/>
    </source>
</evidence>
<dbReference type="InterPro" id="IPR001452">
    <property type="entry name" value="SH3_domain"/>
</dbReference>
<dbReference type="GO" id="GO:0030036">
    <property type="term" value="P:actin cytoskeleton organization"/>
    <property type="evidence" value="ECO:0007669"/>
    <property type="project" value="UniProtKB-ARBA"/>
</dbReference>
<evidence type="ECO:0000256" key="5">
    <source>
        <dbReference type="SAM" id="MobiDB-lite"/>
    </source>
</evidence>
<dbReference type="Gene3D" id="6.10.140.470">
    <property type="match status" value="1"/>
</dbReference>
<dbReference type="Pfam" id="PF14604">
    <property type="entry name" value="SH3_9"/>
    <property type="match status" value="2"/>
</dbReference>
<sequence length="637" mass="68256">MSSQESESISFGSSLPDALHPLLSISSSHISLATDLSTFLAERANLEREYAGKLQSITKKSREKVERRAVECFAGPEPNSRVEQSEALRQSTLLACVNKYLGASDEHANAAAELAEQLDGVGQDLGGGAKKRAEIVKKHAAFASRLLAERDRVYKDRLSAKAKYDDSCMELESARAKKVSAEAEGKHADRAQRAFQEAEEAMEARKNAYLLSVSNANRAKAAFYRASLPATTDNLQTLWTLSTSRMVDALASASEHSADFHVRLKDVWGEAEGERRSVDVGADQTLYVQLNKQLNGWQEPPDEQFEESKGFYDTAEFRNTEATKVLLQNRLLKARTRLDELYPLIEAKRKESEGLERLRGAYLENSKLGNVDDVMDQLLETARETCFLEFQASVADSEAEEIVQVIGDDSSDARPHNTSVSLGLSRSATTASRASVASASSSTVGGPTAAADRRSVPPTARAVPAPTTAAPHGSGAAAILAAAAQDSEQSGASGKMLYAYDANGDDEVSVSEDEGVIILAGDDGGWSRVQTASGSSGLVPTSYVDQSAAFTAPTAPAPIPARPPPTSRATKPAQTPQVKRVTALYDYAAQGNDEIDLTEGEQVELTGKGLAFGDGWAQGRDANGRVGLFPAGYVRED</sequence>
<feature type="region of interest" description="Disordered" evidence="5">
    <location>
        <begin position="554"/>
        <end position="576"/>
    </location>
</feature>
<dbReference type="OrthoDB" id="8783038at2759"/>
<accession>A0A0P1BIF6</accession>
<dbReference type="InterPro" id="IPR035459">
    <property type="entry name" value="Bzz1_SH3_1"/>
</dbReference>
<dbReference type="Pfam" id="PF00611">
    <property type="entry name" value="FCH"/>
    <property type="match status" value="1"/>
</dbReference>
<name>A0A0P1BIF6_9BASI</name>
<evidence type="ECO:0000256" key="3">
    <source>
        <dbReference type="PROSITE-ProRule" id="PRU00192"/>
    </source>
</evidence>
<dbReference type="Gene3D" id="2.30.30.40">
    <property type="entry name" value="SH3 Domains"/>
    <property type="match status" value="2"/>
</dbReference>
<dbReference type="SUPFAM" id="SSF50044">
    <property type="entry name" value="SH3-domain"/>
    <property type="match status" value="2"/>
</dbReference>
<evidence type="ECO:0000259" key="6">
    <source>
        <dbReference type="PROSITE" id="PS50002"/>
    </source>
</evidence>
<evidence type="ECO:0000313" key="9">
    <source>
        <dbReference type="Proteomes" id="UP000054845"/>
    </source>
</evidence>
<feature type="domain" description="F-BAR" evidence="7">
    <location>
        <begin position="9"/>
        <end position="283"/>
    </location>
</feature>
<dbReference type="GO" id="GO:0030833">
    <property type="term" value="P:regulation of actin filament polymerization"/>
    <property type="evidence" value="ECO:0007669"/>
    <property type="project" value="TreeGrafter"/>
</dbReference>
<dbReference type="SMART" id="SM00326">
    <property type="entry name" value="SH3"/>
    <property type="match status" value="2"/>
</dbReference>
<dbReference type="PROSITE" id="PS51741">
    <property type="entry name" value="F_BAR"/>
    <property type="match status" value="1"/>
</dbReference>
<reference evidence="8 9" key="1">
    <citation type="submission" date="2014-09" db="EMBL/GenBank/DDBJ databases">
        <authorList>
            <person name="Magalhaes I.L.F."/>
            <person name="Oliveira U."/>
            <person name="Santos F.R."/>
            <person name="Vidigal T.H.D.A."/>
            <person name="Brescovit A.D."/>
            <person name="Santos A.J."/>
        </authorList>
    </citation>
    <scope>NUCLEOTIDE SEQUENCE [LARGE SCALE GENOMIC DNA]</scope>
</reference>
<dbReference type="PANTHER" id="PTHR15735:SF21">
    <property type="entry name" value="PROTEIN NERVOUS WRECK"/>
    <property type="match status" value="1"/>
</dbReference>
<dbReference type="InterPro" id="IPR027267">
    <property type="entry name" value="AH/BAR_dom_sf"/>
</dbReference>
<dbReference type="Pfam" id="PF25610">
    <property type="entry name" value="HR1_TOCA"/>
    <property type="match status" value="1"/>
</dbReference>
<dbReference type="CDD" id="cd11912">
    <property type="entry name" value="SH3_Bzz1_1"/>
    <property type="match status" value="1"/>
</dbReference>
<proteinExistence type="predicted"/>
<keyword evidence="2 4" id="KW-0175">Coiled coil</keyword>
<keyword evidence="9" id="KW-1185">Reference proteome</keyword>
<feature type="compositionally biased region" description="Pro residues" evidence="5">
    <location>
        <begin position="555"/>
        <end position="566"/>
    </location>
</feature>
<dbReference type="Gene3D" id="1.20.1270.60">
    <property type="entry name" value="Arfaptin homology (AH) domain/BAR domain"/>
    <property type="match status" value="1"/>
</dbReference>
<evidence type="ECO:0000313" key="8">
    <source>
        <dbReference type="EMBL" id="CEH15814.1"/>
    </source>
</evidence>
<protein>
    <submittedName>
        <fullName evidence="8">Cdc42-interacting protein CIP4</fullName>
    </submittedName>
</protein>
<dbReference type="InterPro" id="IPR036028">
    <property type="entry name" value="SH3-like_dom_sf"/>
</dbReference>
<dbReference type="AlphaFoldDB" id="A0A0P1BIF6"/>
<dbReference type="PANTHER" id="PTHR15735">
    <property type="entry name" value="FCH AND DOUBLE SH3 DOMAINS PROTEIN"/>
    <property type="match status" value="1"/>
</dbReference>
<dbReference type="CDD" id="cd00174">
    <property type="entry name" value="SH3"/>
    <property type="match status" value="1"/>
</dbReference>
<dbReference type="Proteomes" id="UP000054845">
    <property type="component" value="Unassembled WGS sequence"/>
</dbReference>
<feature type="compositionally biased region" description="Low complexity" evidence="5">
    <location>
        <begin position="425"/>
        <end position="472"/>
    </location>
</feature>
<dbReference type="PRINTS" id="PR00452">
    <property type="entry name" value="SH3DOMAIN"/>
</dbReference>
<dbReference type="GO" id="GO:0030864">
    <property type="term" value="C:cortical actin cytoskeleton"/>
    <property type="evidence" value="ECO:0007669"/>
    <property type="project" value="UniProtKB-ARBA"/>
</dbReference>
<evidence type="ECO:0000256" key="4">
    <source>
        <dbReference type="PROSITE-ProRule" id="PRU01077"/>
    </source>
</evidence>
<feature type="domain" description="SH3" evidence="6">
    <location>
        <begin position="489"/>
        <end position="549"/>
    </location>
</feature>
<evidence type="ECO:0000256" key="2">
    <source>
        <dbReference type="ARBA" id="ARBA00023054"/>
    </source>
</evidence>
<dbReference type="SUPFAM" id="SSF103657">
    <property type="entry name" value="BAR/IMD domain-like"/>
    <property type="match status" value="1"/>
</dbReference>
<dbReference type="InterPro" id="IPR031160">
    <property type="entry name" value="F_BAR_dom"/>
</dbReference>
<organism evidence="8 9">
    <name type="scientific">Ceraceosorus bombacis</name>
    <dbReference type="NCBI Taxonomy" id="401625"/>
    <lineage>
        <taxon>Eukaryota</taxon>
        <taxon>Fungi</taxon>
        <taxon>Dikarya</taxon>
        <taxon>Basidiomycota</taxon>
        <taxon>Ustilaginomycotina</taxon>
        <taxon>Exobasidiomycetes</taxon>
        <taxon>Ceraceosorales</taxon>
        <taxon>Ceraceosoraceae</taxon>
        <taxon>Ceraceosorus</taxon>
    </lineage>
</organism>
<feature type="region of interest" description="Disordered" evidence="5">
    <location>
        <begin position="406"/>
        <end position="472"/>
    </location>
</feature>
<feature type="domain" description="SH3" evidence="6">
    <location>
        <begin position="576"/>
        <end position="637"/>
    </location>
</feature>
<evidence type="ECO:0000259" key="7">
    <source>
        <dbReference type="PROSITE" id="PS51741"/>
    </source>
</evidence>
<dbReference type="STRING" id="401625.A0A0P1BIF6"/>
<dbReference type="EMBL" id="CCYA01000272">
    <property type="protein sequence ID" value="CEH15814.1"/>
    <property type="molecule type" value="Genomic_DNA"/>
</dbReference>
<dbReference type="PROSITE" id="PS50002">
    <property type="entry name" value="SH3"/>
    <property type="match status" value="2"/>
</dbReference>
<dbReference type="InterPro" id="IPR001060">
    <property type="entry name" value="FCH_dom"/>
</dbReference>
<dbReference type="SMART" id="SM00055">
    <property type="entry name" value="FCH"/>
    <property type="match status" value="1"/>
</dbReference>